<evidence type="ECO:0000256" key="1">
    <source>
        <dbReference type="SAM" id="MobiDB-lite"/>
    </source>
</evidence>
<proteinExistence type="predicted"/>
<protein>
    <submittedName>
        <fullName evidence="2">Uncharacterized protein</fullName>
    </submittedName>
</protein>
<dbReference type="AlphaFoldDB" id="A0A5B7HU56"/>
<feature type="compositionally biased region" description="Basic and acidic residues" evidence="1">
    <location>
        <begin position="68"/>
        <end position="85"/>
    </location>
</feature>
<reference evidence="2 3" key="1">
    <citation type="submission" date="2019-05" db="EMBL/GenBank/DDBJ databases">
        <title>Another draft genome of Portunus trituberculatus and its Hox gene families provides insights of decapod evolution.</title>
        <authorList>
            <person name="Jeong J.-H."/>
            <person name="Song I."/>
            <person name="Kim S."/>
            <person name="Choi T."/>
            <person name="Kim D."/>
            <person name="Ryu S."/>
            <person name="Kim W."/>
        </authorList>
    </citation>
    <scope>NUCLEOTIDE SEQUENCE [LARGE SCALE GENOMIC DNA]</scope>
    <source>
        <tissue evidence="2">Muscle</tissue>
    </source>
</reference>
<dbReference type="Proteomes" id="UP000324222">
    <property type="component" value="Unassembled WGS sequence"/>
</dbReference>
<feature type="compositionally biased region" description="Low complexity" evidence="1">
    <location>
        <begin position="18"/>
        <end position="34"/>
    </location>
</feature>
<feature type="region of interest" description="Disordered" evidence="1">
    <location>
        <begin position="1"/>
        <end position="85"/>
    </location>
</feature>
<organism evidence="2 3">
    <name type="scientific">Portunus trituberculatus</name>
    <name type="common">Swimming crab</name>
    <name type="synonym">Neptunus trituberculatus</name>
    <dbReference type="NCBI Taxonomy" id="210409"/>
    <lineage>
        <taxon>Eukaryota</taxon>
        <taxon>Metazoa</taxon>
        <taxon>Ecdysozoa</taxon>
        <taxon>Arthropoda</taxon>
        <taxon>Crustacea</taxon>
        <taxon>Multicrustacea</taxon>
        <taxon>Malacostraca</taxon>
        <taxon>Eumalacostraca</taxon>
        <taxon>Eucarida</taxon>
        <taxon>Decapoda</taxon>
        <taxon>Pleocyemata</taxon>
        <taxon>Brachyura</taxon>
        <taxon>Eubrachyura</taxon>
        <taxon>Portunoidea</taxon>
        <taxon>Portunidae</taxon>
        <taxon>Portuninae</taxon>
        <taxon>Portunus</taxon>
    </lineage>
</organism>
<feature type="compositionally biased region" description="Polar residues" evidence="1">
    <location>
        <begin position="1"/>
        <end position="10"/>
    </location>
</feature>
<sequence length="85" mass="9434">MTCHQNSFTPDNHPFLPPNFASYSPSAASPFTPFRESQHANRAVTRGHQDAIMTQSSAHRAPTALLTREAKQEKREEPDGRKASS</sequence>
<name>A0A5B7HU56_PORTR</name>
<gene>
    <name evidence="2" type="ORF">E2C01_069292</name>
</gene>
<accession>A0A5B7HU56</accession>
<dbReference type="EMBL" id="VSRR010039993">
    <property type="protein sequence ID" value="MPC74912.1"/>
    <property type="molecule type" value="Genomic_DNA"/>
</dbReference>
<evidence type="ECO:0000313" key="3">
    <source>
        <dbReference type="Proteomes" id="UP000324222"/>
    </source>
</evidence>
<comment type="caution">
    <text evidence="2">The sequence shown here is derived from an EMBL/GenBank/DDBJ whole genome shotgun (WGS) entry which is preliminary data.</text>
</comment>
<keyword evidence="3" id="KW-1185">Reference proteome</keyword>
<evidence type="ECO:0000313" key="2">
    <source>
        <dbReference type="EMBL" id="MPC74912.1"/>
    </source>
</evidence>